<reference evidence="1" key="1">
    <citation type="journal article" date="2014" name="Int. J. Syst. Evol. Microbiol.">
        <title>Complete genome sequence of Corynebacterium casei LMG S-19264T (=DSM 44701T), isolated from a smear-ripened cheese.</title>
        <authorList>
            <consortium name="US DOE Joint Genome Institute (JGI-PGF)"/>
            <person name="Walter F."/>
            <person name="Albersmeier A."/>
            <person name="Kalinowski J."/>
            <person name="Ruckert C."/>
        </authorList>
    </citation>
    <scope>NUCLEOTIDE SEQUENCE</scope>
    <source>
        <strain evidence="1">CGMCC 1.15254</strain>
    </source>
</reference>
<dbReference type="AlphaFoldDB" id="A0A917C7W9"/>
<name>A0A917C7W9_9PROT</name>
<dbReference type="RefSeq" id="WP_188666711.1">
    <property type="nucleotide sequence ID" value="NZ_BMHV01000030.1"/>
</dbReference>
<organism evidence="1 2">
    <name type="scientific">Terasakiella brassicae</name>
    <dbReference type="NCBI Taxonomy" id="1634917"/>
    <lineage>
        <taxon>Bacteria</taxon>
        <taxon>Pseudomonadati</taxon>
        <taxon>Pseudomonadota</taxon>
        <taxon>Alphaproteobacteria</taxon>
        <taxon>Rhodospirillales</taxon>
        <taxon>Terasakiellaceae</taxon>
        <taxon>Terasakiella</taxon>
    </lineage>
</organism>
<comment type="caution">
    <text evidence="1">The sequence shown here is derived from an EMBL/GenBank/DDBJ whole genome shotgun (WGS) entry which is preliminary data.</text>
</comment>
<dbReference type="Proteomes" id="UP000632498">
    <property type="component" value="Unassembled WGS sequence"/>
</dbReference>
<keyword evidence="2" id="KW-1185">Reference proteome</keyword>
<dbReference type="EMBL" id="BMHV01000030">
    <property type="protein sequence ID" value="GGF73934.1"/>
    <property type="molecule type" value="Genomic_DNA"/>
</dbReference>
<evidence type="ECO:0000313" key="2">
    <source>
        <dbReference type="Proteomes" id="UP000632498"/>
    </source>
</evidence>
<evidence type="ECO:0000313" key="1">
    <source>
        <dbReference type="EMBL" id="GGF73934.1"/>
    </source>
</evidence>
<protein>
    <submittedName>
        <fullName evidence="1">Uncharacterized protein</fullName>
    </submittedName>
</protein>
<proteinExistence type="predicted"/>
<reference evidence="1" key="2">
    <citation type="submission" date="2020-09" db="EMBL/GenBank/DDBJ databases">
        <authorList>
            <person name="Sun Q."/>
            <person name="Zhou Y."/>
        </authorList>
    </citation>
    <scope>NUCLEOTIDE SEQUENCE</scope>
    <source>
        <strain evidence="1">CGMCC 1.15254</strain>
    </source>
</reference>
<gene>
    <name evidence="1" type="ORF">GCM10011332_29970</name>
</gene>
<accession>A0A917C7W9</accession>
<sequence>MKILTLNTGLFEDADIVIEAANAPVIDLNKPLSTEEWDKVVDEILNADLIVTA</sequence>